<dbReference type="EMBL" id="QGKY02000164">
    <property type="protein sequence ID" value="KAF2593110.1"/>
    <property type="molecule type" value="Genomic_DNA"/>
</dbReference>
<name>A0A8S9KD95_BRACR</name>
<gene>
    <name evidence="2" type="ORF">F2Q70_00043458</name>
</gene>
<reference evidence="2" key="1">
    <citation type="submission" date="2019-12" db="EMBL/GenBank/DDBJ databases">
        <title>Genome sequencing and annotation of Brassica cretica.</title>
        <authorList>
            <person name="Studholme D.J."/>
            <person name="Sarris P.F."/>
        </authorList>
    </citation>
    <scope>NUCLEOTIDE SEQUENCE</scope>
    <source>
        <strain evidence="2">PFS-102/07</strain>
        <tissue evidence="2">Leaf</tissue>
    </source>
</reference>
<protein>
    <submittedName>
        <fullName evidence="2">Uncharacterized protein</fullName>
    </submittedName>
</protein>
<feature type="compositionally biased region" description="Basic and acidic residues" evidence="1">
    <location>
        <begin position="77"/>
        <end position="88"/>
    </location>
</feature>
<organism evidence="2">
    <name type="scientific">Brassica cretica</name>
    <name type="common">Mustard</name>
    <dbReference type="NCBI Taxonomy" id="69181"/>
    <lineage>
        <taxon>Eukaryota</taxon>
        <taxon>Viridiplantae</taxon>
        <taxon>Streptophyta</taxon>
        <taxon>Embryophyta</taxon>
        <taxon>Tracheophyta</taxon>
        <taxon>Spermatophyta</taxon>
        <taxon>Magnoliopsida</taxon>
        <taxon>eudicotyledons</taxon>
        <taxon>Gunneridae</taxon>
        <taxon>Pentapetalae</taxon>
        <taxon>rosids</taxon>
        <taxon>malvids</taxon>
        <taxon>Brassicales</taxon>
        <taxon>Brassicaceae</taxon>
        <taxon>Brassiceae</taxon>
        <taxon>Brassica</taxon>
    </lineage>
</organism>
<feature type="region of interest" description="Disordered" evidence="1">
    <location>
        <begin position="69"/>
        <end position="88"/>
    </location>
</feature>
<evidence type="ECO:0000313" key="2">
    <source>
        <dbReference type="EMBL" id="KAF2593110.1"/>
    </source>
</evidence>
<sequence>MTQEDMSITFHEHENVKLDMPHDDALVITLELAGTIFSRILVDTGSAISVISRKALRLIDRSIPIINHEATPLDSSEEARSNHSESYR</sequence>
<evidence type="ECO:0000256" key="1">
    <source>
        <dbReference type="SAM" id="MobiDB-lite"/>
    </source>
</evidence>
<accession>A0A8S9KD95</accession>
<proteinExistence type="predicted"/>
<dbReference type="AlphaFoldDB" id="A0A8S9KD95"/>
<comment type="caution">
    <text evidence="2">The sequence shown here is derived from an EMBL/GenBank/DDBJ whole genome shotgun (WGS) entry which is preliminary data.</text>
</comment>